<dbReference type="InterPro" id="IPR029787">
    <property type="entry name" value="Nucleotide_cyclase"/>
</dbReference>
<dbReference type="Gene3D" id="3.30.70.270">
    <property type="match status" value="1"/>
</dbReference>
<dbReference type="RefSeq" id="WP_022613697.1">
    <property type="nucleotide sequence ID" value="NZ_LK391965.1"/>
</dbReference>
<protein>
    <submittedName>
        <fullName evidence="3">Diguanylate cyclase/phosphodiesterase</fullName>
    </submittedName>
</protein>
<dbReference type="InterPro" id="IPR035919">
    <property type="entry name" value="EAL_sf"/>
</dbReference>
<dbReference type="NCBIfam" id="TIGR00254">
    <property type="entry name" value="GGDEF"/>
    <property type="match status" value="1"/>
</dbReference>
<dbReference type="Pfam" id="PF00990">
    <property type="entry name" value="GGDEF"/>
    <property type="match status" value="1"/>
</dbReference>
<dbReference type="SUPFAM" id="SSF141868">
    <property type="entry name" value="EAL domain-like"/>
    <property type="match status" value="1"/>
</dbReference>
<dbReference type="SMART" id="SM00052">
    <property type="entry name" value="EAL"/>
    <property type="match status" value="1"/>
</dbReference>
<proteinExistence type="predicted"/>
<dbReference type="InterPro" id="IPR052155">
    <property type="entry name" value="Biofilm_reg_signaling"/>
</dbReference>
<reference evidence="3 4" key="1">
    <citation type="journal article" date="2013" name="ISME J.">
        <title>Comparative genomics of pathogenic lineages of Vibrio nigripulchritudo identifies virulence-associated traits.</title>
        <authorList>
            <person name="Goudenege D."/>
            <person name="Labreuche Y."/>
            <person name="Krin E."/>
            <person name="Ansquer D."/>
            <person name="Mangenot S."/>
            <person name="Calteau A."/>
            <person name="Medigue C."/>
            <person name="Mazel D."/>
            <person name="Polz M.F."/>
            <person name="Le Roux F."/>
        </authorList>
    </citation>
    <scope>NUCLEOTIDE SEQUENCE [LARGE SCALE GENOMIC DNA]</scope>
    <source>
        <strain evidence="3 4">SOn1</strain>
    </source>
</reference>
<dbReference type="PANTHER" id="PTHR44757">
    <property type="entry name" value="DIGUANYLATE CYCLASE DGCP"/>
    <property type="match status" value="1"/>
</dbReference>
<dbReference type="PROSITE" id="PS50887">
    <property type="entry name" value="GGDEF"/>
    <property type="match status" value="1"/>
</dbReference>
<evidence type="ECO:0000259" key="1">
    <source>
        <dbReference type="PROSITE" id="PS50883"/>
    </source>
</evidence>
<feature type="domain" description="EAL" evidence="1">
    <location>
        <begin position="395"/>
        <end position="646"/>
    </location>
</feature>
<evidence type="ECO:0000259" key="2">
    <source>
        <dbReference type="PROSITE" id="PS50887"/>
    </source>
</evidence>
<dbReference type="InterPro" id="IPR001633">
    <property type="entry name" value="EAL_dom"/>
</dbReference>
<name>A0AAV2VYK3_9VIBR</name>
<dbReference type="Gene3D" id="3.20.20.450">
    <property type="entry name" value="EAL domain"/>
    <property type="match status" value="1"/>
</dbReference>
<dbReference type="Pfam" id="PF00563">
    <property type="entry name" value="EAL"/>
    <property type="match status" value="1"/>
</dbReference>
<dbReference type="CDD" id="cd01948">
    <property type="entry name" value="EAL"/>
    <property type="match status" value="1"/>
</dbReference>
<gene>
    <name evidence="3" type="ORF">VIBNISOn1_840047</name>
</gene>
<dbReference type="InterPro" id="IPR000160">
    <property type="entry name" value="GGDEF_dom"/>
</dbReference>
<feature type="domain" description="GGDEF" evidence="2">
    <location>
        <begin position="253"/>
        <end position="386"/>
    </location>
</feature>
<dbReference type="EMBL" id="CAOF01000180">
    <property type="protein sequence ID" value="CCO49642.1"/>
    <property type="molecule type" value="Genomic_DNA"/>
</dbReference>
<dbReference type="SMART" id="SM00267">
    <property type="entry name" value="GGDEF"/>
    <property type="match status" value="1"/>
</dbReference>
<dbReference type="Proteomes" id="UP000018211">
    <property type="component" value="Unassembled WGS sequence"/>
</dbReference>
<dbReference type="InterPro" id="IPR043128">
    <property type="entry name" value="Rev_trsase/Diguanyl_cyclase"/>
</dbReference>
<dbReference type="SUPFAM" id="SSF55073">
    <property type="entry name" value="Nucleotide cyclase"/>
    <property type="match status" value="1"/>
</dbReference>
<comment type="caution">
    <text evidence="3">The sequence shown here is derived from an EMBL/GenBank/DDBJ whole genome shotgun (WGS) entry which is preliminary data.</text>
</comment>
<accession>A0AAV2VYK3</accession>
<dbReference type="PROSITE" id="PS50883">
    <property type="entry name" value="EAL"/>
    <property type="match status" value="1"/>
</dbReference>
<dbReference type="PANTHER" id="PTHR44757:SF2">
    <property type="entry name" value="BIOFILM ARCHITECTURE MAINTENANCE PROTEIN MBAA"/>
    <property type="match status" value="1"/>
</dbReference>
<evidence type="ECO:0000313" key="4">
    <source>
        <dbReference type="Proteomes" id="UP000018211"/>
    </source>
</evidence>
<sequence>MREYEDFELLHNPIWIFDLDSKQIVWANSPALVLWESDSLDELKKRNLRSSMSMAVEATLEQYRKKFNNNEKVRTWWSFTPKRKLKCALCVFSGIEIAPGKTAMLVEVVAERNSLKRDLAFSGGGSLSLLFDHKGNLVSANEAFRLTFATSFYTLGDLLSSKIRAFEWLESAPMKQEIKEEISYEMDGKPHHFDVTAQWLFDKNQLLLTLVDITEKKQRLEEASFNACHDYLTGLYNRRGMLDVISEHTIQQIPFTLAFLDLDGFKLINDTYGHEVGDELLKAVTQRLKQCVPDGCILGRFGGDEFVLLFPQKGLDQVSSTLGQIIHLVANHYPINRIGDLSITASMGASHYPTNSQDVETLIKQSGMAMHQAKNEGRNRFELFSPTLSSTLNRKVLVRQRLSHAIERKAFTLVFQPILETQSDTMVGVEALLRWEDEKLGNVPPEEFIPLAEETGQIIEIGNWVLNEACKTLVEWKHVLPENFTMSVNISQIQVNNSLSKQLETMLNYYQIPSTRLALELTESAMVLKHEECGKWLNDIVDLGVRIYLDDFGTGYSSLSVLDALPISTIKLDKSFVHKCHKGSETIIKATVSLCNALGMTLIAEGIETEEQLSMIESHGCRYVQGFLRSYPLQKHTLESRYLNAGNDELIEVCSE</sequence>
<organism evidence="3 4">
    <name type="scientific">Vibrio nigripulchritudo SOn1</name>
    <dbReference type="NCBI Taxonomy" id="1238450"/>
    <lineage>
        <taxon>Bacteria</taxon>
        <taxon>Pseudomonadati</taxon>
        <taxon>Pseudomonadota</taxon>
        <taxon>Gammaproteobacteria</taxon>
        <taxon>Vibrionales</taxon>
        <taxon>Vibrionaceae</taxon>
        <taxon>Vibrio</taxon>
    </lineage>
</organism>
<dbReference type="CDD" id="cd01949">
    <property type="entry name" value="GGDEF"/>
    <property type="match status" value="1"/>
</dbReference>
<dbReference type="AlphaFoldDB" id="A0AAV2VYK3"/>
<evidence type="ECO:0000313" key="3">
    <source>
        <dbReference type="EMBL" id="CCO49642.1"/>
    </source>
</evidence>